<comment type="caution">
    <text evidence="1">The sequence shown here is derived from an EMBL/GenBank/DDBJ whole genome shotgun (WGS) entry which is preliminary data.</text>
</comment>
<reference evidence="1 2" key="1">
    <citation type="submission" date="2018-11" db="EMBL/GenBank/DDBJ databases">
        <title>Sequencing the genomes of 1000 actinobacteria strains.</title>
        <authorList>
            <person name="Klenk H.-P."/>
        </authorList>
    </citation>
    <scope>NUCLEOTIDE SEQUENCE [LARGE SCALE GENOMIC DNA]</scope>
    <source>
        <strain evidence="1 2">DSM 13521</strain>
    </source>
</reference>
<proteinExistence type="predicted"/>
<dbReference type="Gene3D" id="2.115.10.20">
    <property type="entry name" value="Glycosyl hydrolase domain, family 43"/>
    <property type="match status" value="1"/>
</dbReference>
<dbReference type="RefSeq" id="WP_123739273.1">
    <property type="nucleotide sequence ID" value="NZ_RKHQ01000001.1"/>
</dbReference>
<dbReference type="EMBL" id="RKHQ01000001">
    <property type="protein sequence ID" value="ROR97187.1"/>
    <property type="molecule type" value="Genomic_DNA"/>
</dbReference>
<sequence>MFVLSYFTTEEESLHLALSEDGVVFHPVDDGRELLRGTVSTRALRDPFLHRTPDGVFHLLATDGWHSPDIIHASSTDLVEWSDQHTLRLMDGSHGTINTWAPECFVDDAGEIRLLWSSVLAPEGADDPETWEQVPQEHRIWTCTTRDFRTTTASHPFFDPGYSVIDATVFRLTDRFLMAFKDERGPNDLGGTHKNIRMTTFTSATGELSAPSAPVSPSPVEGPSIFRRRPDELVMIVDHFLEGRYSAVSSHDEGLTWQPTSVDIPRGARHASVLSVPDAAILSGLRERTTLVGTD</sequence>
<dbReference type="AlphaFoldDB" id="A0A3N2DBS8"/>
<name>A0A3N2DBS8_9MICO</name>
<organism evidence="1 2">
    <name type="scientific">Salana multivorans</name>
    <dbReference type="NCBI Taxonomy" id="120377"/>
    <lineage>
        <taxon>Bacteria</taxon>
        <taxon>Bacillati</taxon>
        <taxon>Actinomycetota</taxon>
        <taxon>Actinomycetes</taxon>
        <taxon>Micrococcales</taxon>
        <taxon>Beutenbergiaceae</taxon>
        <taxon>Salana</taxon>
    </lineage>
</organism>
<keyword evidence="2" id="KW-1185">Reference proteome</keyword>
<protein>
    <recommendedName>
        <fullName evidence="3">Glycosyl hydrolase family 43</fullName>
    </recommendedName>
</protein>
<gene>
    <name evidence="1" type="ORF">EDD28_1780</name>
</gene>
<accession>A0A3N2DBS8</accession>
<dbReference type="PANTHER" id="PTHR43301:SF3">
    <property type="entry name" value="ARABINAN ENDO-1,5-ALPHA-L-ARABINOSIDASE A-RELATED"/>
    <property type="match status" value="1"/>
</dbReference>
<dbReference type="InterPro" id="IPR050727">
    <property type="entry name" value="GH43_arabinanases"/>
</dbReference>
<dbReference type="PANTHER" id="PTHR43301">
    <property type="entry name" value="ARABINAN ENDO-1,5-ALPHA-L-ARABINOSIDASE"/>
    <property type="match status" value="1"/>
</dbReference>
<evidence type="ECO:0000313" key="1">
    <source>
        <dbReference type="EMBL" id="ROR97187.1"/>
    </source>
</evidence>
<dbReference type="InterPro" id="IPR023296">
    <property type="entry name" value="Glyco_hydro_beta-prop_sf"/>
</dbReference>
<evidence type="ECO:0008006" key="3">
    <source>
        <dbReference type="Google" id="ProtNLM"/>
    </source>
</evidence>
<dbReference type="OrthoDB" id="9758923at2"/>
<dbReference type="CDD" id="cd08983">
    <property type="entry name" value="GH43_Bt3655-like"/>
    <property type="match status" value="1"/>
</dbReference>
<evidence type="ECO:0000313" key="2">
    <source>
        <dbReference type="Proteomes" id="UP000275356"/>
    </source>
</evidence>
<dbReference type="SUPFAM" id="SSF75005">
    <property type="entry name" value="Arabinanase/levansucrase/invertase"/>
    <property type="match status" value="1"/>
</dbReference>
<dbReference type="Proteomes" id="UP000275356">
    <property type="component" value="Unassembled WGS sequence"/>
</dbReference>